<name>A0A1V9YHA2_ACHHY</name>
<dbReference type="Proteomes" id="UP000243579">
    <property type="component" value="Unassembled WGS sequence"/>
</dbReference>
<accession>A0A1V9YHA2</accession>
<reference evidence="2 3" key="1">
    <citation type="journal article" date="2014" name="Genome Biol. Evol.">
        <title>The secreted proteins of Achlya hypogyna and Thraustotheca clavata identify the ancestral oomycete secretome and reveal gene acquisitions by horizontal gene transfer.</title>
        <authorList>
            <person name="Misner I."/>
            <person name="Blouin N."/>
            <person name="Leonard G."/>
            <person name="Richards T.A."/>
            <person name="Lane C.E."/>
        </authorList>
    </citation>
    <scope>NUCLEOTIDE SEQUENCE [LARGE SCALE GENOMIC DNA]</scope>
    <source>
        <strain evidence="2 3">ATCC 48635</strain>
    </source>
</reference>
<feature type="region of interest" description="Disordered" evidence="1">
    <location>
        <begin position="184"/>
        <end position="204"/>
    </location>
</feature>
<protein>
    <submittedName>
        <fullName evidence="2">Uncharacterized protein</fullName>
    </submittedName>
</protein>
<evidence type="ECO:0000313" key="2">
    <source>
        <dbReference type="EMBL" id="OQR85115.1"/>
    </source>
</evidence>
<sequence length="231" mass="25932">MYIGPWQEYKLAKIQDSAIQKLKQEWEEKLKSTLADEESIRQMMQPLIAKLPGMLLETRSKPARKPSIDATKNFIPDAARVRATRSNQEVPAEPPRKQPSTQRKPQPKPKTSKAKAKPLSAMEAVTQRQQAYARWKKAEAEEVPSSARTENEPGVLPPVVPPQHMPIEGPPVVTLLRETQVVHLPPIERSARPECDDEDSVDEDELNSFLSWTDQLALGGDADLDTFLNGE</sequence>
<dbReference type="AlphaFoldDB" id="A0A1V9YHA2"/>
<feature type="region of interest" description="Disordered" evidence="1">
    <location>
        <begin position="59"/>
        <end position="164"/>
    </location>
</feature>
<gene>
    <name evidence="2" type="ORF">ACHHYP_12256</name>
</gene>
<keyword evidence="3" id="KW-1185">Reference proteome</keyword>
<feature type="compositionally biased region" description="Acidic residues" evidence="1">
    <location>
        <begin position="195"/>
        <end position="204"/>
    </location>
</feature>
<dbReference type="OrthoDB" id="72593at2759"/>
<proteinExistence type="predicted"/>
<feature type="compositionally biased region" description="Basic residues" evidence="1">
    <location>
        <begin position="105"/>
        <end position="116"/>
    </location>
</feature>
<evidence type="ECO:0000256" key="1">
    <source>
        <dbReference type="SAM" id="MobiDB-lite"/>
    </source>
</evidence>
<organism evidence="2 3">
    <name type="scientific">Achlya hypogyna</name>
    <name type="common">Oomycete</name>
    <name type="synonym">Protoachlya hypogyna</name>
    <dbReference type="NCBI Taxonomy" id="1202772"/>
    <lineage>
        <taxon>Eukaryota</taxon>
        <taxon>Sar</taxon>
        <taxon>Stramenopiles</taxon>
        <taxon>Oomycota</taxon>
        <taxon>Saprolegniomycetes</taxon>
        <taxon>Saprolegniales</taxon>
        <taxon>Achlyaceae</taxon>
        <taxon>Achlya</taxon>
    </lineage>
</organism>
<comment type="caution">
    <text evidence="2">The sequence shown here is derived from an EMBL/GenBank/DDBJ whole genome shotgun (WGS) entry which is preliminary data.</text>
</comment>
<dbReference type="EMBL" id="JNBR01001810">
    <property type="protein sequence ID" value="OQR85115.1"/>
    <property type="molecule type" value="Genomic_DNA"/>
</dbReference>
<feature type="compositionally biased region" description="Pro residues" evidence="1">
    <location>
        <begin position="155"/>
        <end position="164"/>
    </location>
</feature>
<evidence type="ECO:0000313" key="3">
    <source>
        <dbReference type="Proteomes" id="UP000243579"/>
    </source>
</evidence>